<gene>
    <name evidence="2" type="ORF">ABT276_31725</name>
</gene>
<reference evidence="2 3" key="1">
    <citation type="submission" date="2024-06" db="EMBL/GenBank/DDBJ databases">
        <title>The Natural Products Discovery Center: Release of the First 8490 Sequenced Strains for Exploring Actinobacteria Biosynthetic Diversity.</title>
        <authorList>
            <person name="Kalkreuter E."/>
            <person name="Kautsar S.A."/>
            <person name="Yang D."/>
            <person name="Bader C.D."/>
            <person name="Teijaro C.N."/>
            <person name="Fluegel L."/>
            <person name="Davis C.M."/>
            <person name="Simpson J.R."/>
            <person name="Lauterbach L."/>
            <person name="Steele A.D."/>
            <person name="Gui C."/>
            <person name="Meng S."/>
            <person name="Li G."/>
            <person name="Viehrig K."/>
            <person name="Ye F."/>
            <person name="Su P."/>
            <person name="Kiefer A.F."/>
            <person name="Nichols A."/>
            <person name="Cepeda A.J."/>
            <person name="Yan W."/>
            <person name="Fan B."/>
            <person name="Jiang Y."/>
            <person name="Adhikari A."/>
            <person name="Zheng C.-J."/>
            <person name="Schuster L."/>
            <person name="Cowan T.M."/>
            <person name="Smanski M.J."/>
            <person name="Chevrette M.G."/>
            <person name="De Carvalho L.P.S."/>
            <person name="Shen B."/>
        </authorList>
    </citation>
    <scope>NUCLEOTIDE SEQUENCE [LARGE SCALE GENOMIC DNA]</scope>
    <source>
        <strain evidence="2 3">NPDC000837</strain>
    </source>
</reference>
<name>A0ABV1V4B8_9ACTN</name>
<evidence type="ECO:0000313" key="3">
    <source>
        <dbReference type="Proteomes" id="UP001445472"/>
    </source>
</evidence>
<keyword evidence="3" id="KW-1185">Reference proteome</keyword>
<dbReference type="InterPro" id="IPR021401">
    <property type="entry name" value="DUF3040"/>
</dbReference>
<comment type="caution">
    <text evidence="2">The sequence shown here is derived from an EMBL/GenBank/DDBJ whole genome shotgun (WGS) entry which is preliminary data.</text>
</comment>
<proteinExistence type="predicted"/>
<protein>
    <submittedName>
        <fullName evidence="2">DUF3040 domain-containing protein</fullName>
    </submittedName>
</protein>
<dbReference type="RefSeq" id="WP_351978818.1">
    <property type="nucleotide sequence ID" value="NZ_JBEPBX010000044.1"/>
</dbReference>
<organism evidence="2 3">
    <name type="scientific">Streptomyces xantholiticus</name>
    <dbReference type="NCBI Taxonomy" id="68285"/>
    <lineage>
        <taxon>Bacteria</taxon>
        <taxon>Bacillati</taxon>
        <taxon>Actinomycetota</taxon>
        <taxon>Actinomycetes</taxon>
        <taxon>Kitasatosporales</taxon>
        <taxon>Streptomycetaceae</taxon>
        <taxon>Streptomyces</taxon>
    </lineage>
</organism>
<evidence type="ECO:0000256" key="1">
    <source>
        <dbReference type="SAM" id="Phobius"/>
    </source>
</evidence>
<keyword evidence="1" id="KW-1133">Transmembrane helix</keyword>
<dbReference type="EMBL" id="JBEPBX010000044">
    <property type="protein sequence ID" value="MER6617802.1"/>
    <property type="molecule type" value="Genomic_DNA"/>
</dbReference>
<sequence>MAVFEDRPLESLAARTRWDDPAFLRALSAGRPRAPREYRRRPHGRKAAWCVLALALAAFVAGIILPHGLLLASGIVAAGIAGHLFEPPR</sequence>
<accession>A0ABV1V4B8</accession>
<dbReference type="Proteomes" id="UP001445472">
    <property type="component" value="Unassembled WGS sequence"/>
</dbReference>
<keyword evidence="1" id="KW-0472">Membrane</keyword>
<dbReference type="Pfam" id="PF11239">
    <property type="entry name" value="DUF3040"/>
    <property type="match status" value="1"/>
</dbReference>
<evidence type="ECO:0000313" key="2">
    <source>
        <dbReference type="EMBL" id="MER6617802.1"/>
    </source>
</evidence>
<keyword evidence="1" id="KW-0812">Transmembrane</keyword>
<feature type="transmembrane region" description="Helical" evidence="1">
    <location>
        <begin position="48"/>
        <end position="81"/>
    </location>
</feature>